<dbReference type="SUPFAM" id="SSF53756">
    <property type="entry name" value="UDP-Glycosyltransferase/glycogen phosphorylase"/>
    <property type="match status" value="1"/>
</dbReference>
<comment type="caution">
    <text evidence="3">The sequence shown here is derived from an EMBL/GenBank/DDBJ whole genome shotgun (WGS) entry which is preliminary data.</text>
</comment>
<reference evidence="3 4" key="1">
    <citation type="journal article" date="2019" name="Int. J. Syst. Evol. Microbiol.">
        <title>The Global Catalogue of Microorganisms (GCM) 10K type strain sequencing project: providing services to taxonomists for standard genome sequencing and annotation.</title>
        <authorList>
            <consortium name="The Broad Institute Genomics Platform"/>
            <consortium name="The Broad Institute Genome Sequencing Center for Infectious Disease"/>
            <person name="Wu L."/>
            <person name="Ma J."/>
        </authorList>
    </citation>
    <scope>NUCLEOTIDE SEQUENCE [LARGE SCALE GENOMIC DNA]</scope>
    <source>
        <strain evidence="3 4">GX26</strain>
    </source>
</reference>
<dbReference type="PANTHER" id="PTHR45947:SF3">
    <property type="entry name" value="SULFOQUINOVOSYL TRANSFERASE SQD2"/>
    <property type="match status" value="1"/>
</dbReference>
<keyword evidence="4" id="KW-1185">Reference proteome</keyword>
<dbReference type="PANTHER" id="PTHR45947">
    <property type="entry name" value="SULFOQUINOVOSYL TRANSFERASE SQD2"/>
    <property type="match status" value="1"/>
</dbReference>
<proteinExistence type="predicted"/>
<evidence type="ECO:0000313" key="4">
    <source>
        <dbReference type="Proteomes" id="UP001596395"/>
    </source>
</evidence>
<feature type="region of interest" description="Disordered" evidence="1">
    <location>
        <begin position="1"/>
        <end position="33"/>
    </location>
</feature>
<dbReference type="GO" id="GO:0016757">
    <property type="term" value="F:glycosyltransferase activity"/>
    <property type="evidence" value="ECO:0007669"/>
    <property type="project" value="UniProtKB-KW"/>
</dbReference>
<keyword evidence="3" id="KW-0808">Transferase</keyword>
<dbReference type="Proteomes" id="UP001596395">
    <property type="component" value="Unassembled WGS sequence"/>
</dbReference>
<keyword evidence="3" id="KW-0328">Glycosyltransferase</keyword>
<sequence length="402" mass="44366">MTDRDAEAAGDETSGRDAARASATGDDAPALPDVNVDDVLADRSVRVVHEGSWIHPGGAARVAKALADAFDAPLTVGHTPDREFWRGYDVEFPFQARFHDGLSAKLFLNDSVRPVSELLRAAGFRGLDFDEDVVISSGTAAKWWVPGHDQQHVHYCHVPPPRFYARPTDGVVDWATTTLVTVLDRHFADYCTGMLANSEFTRQRVHRHYLRDRDAVPVVNPPIDVDRFEHAPADADDPYFVMIGRLNDMKRTDVVARAFRDLDARLVLVGDGPLRKQVARRRNVEVHARLSDDALADLVAGSTGGIAFAREEHCGMTPKEFQSAGKPVVVPDEPNLKNHVTDGEDGVVVPVSEDGVREGVRRVLDGDWEPDRVRETAADWSHDAFREHAREAVARIVAADEA</sequence>
<evidence type="ECO:0000259" key="2">
    <source>
        <dbReference type="Pfam" id="PF00534"/>
    </source>
</evidence>
<dbReference type="EMBL" id="JBHSXN010000002">
    <property type="protein sequence ID" value="MFC6952731.1"/>
    <property type="molecule type" value="Genomic_DNA"/>
</dbReference>
<name>A0ABD5VCE2_9EURY</name>
<dbReference type="Pfam" id="PF00534">
    <property type="entry name" value="Glycos_transf_1"/>
    <property type="match status" value="1"/>
</dbReference>
<dbReference type="InterPro" id="IPR050194">
    <property type="entry name" value="Glycosyltransferase_grp1"/>
</dbReference>
<feature type="compositionally biased region" description="Basic and acidic residues" evidence="1">
    <location>
        <begin position="1"/>
        <end position="19"/>
    </location>
</feature>
<dbReference type="Gene3D" id="3.40.50.2000">
    <property type="entry name" value="Glycogen Phosphorylase B"/>
    <property type="match status" value="2"/>
</dbReference>
<organism evidence="3 4">
    <name type="scientific">Halorubellus litoreus</name>
    <dbReference type="NCBI Taxonomy" id="755308"/>
    <lineage>
        <taxon>Archaea</taxon>
        <taxon>Methanobacteriati</taxon>
        <taxon>Methanobacteriota</taxon>
        <taxon>Stenosarchaea group</taxon>
        <taxon>Halobacteria</taxon>
        <taxon>Halobacteriales</taxon>
        <taxon>Halorubellaceae</taxon>
        <taxon>Halorubellus</taxon>
    </lineage>
</organism>
<evidence type="ECO:0000256" key="1">
    <source>
        <dbReference type="SAM" id="MobiDB-lite"/>
    </source>
</evidence>
<dbReference type="AlphaFoldDB" id="A0ABD5VCE2"/>
<feature type="domain" description="Glycosyl transferase family 1" evidence="2">
    <location>
        <begin position="232"/>
        <end position="378"/>
    </location>
</feature>
<evidence type="ECO:0000313" key="3">
    <source>
        <dbReference type="EMBL" id="MFC6952731.1"/>
    </source>
</evidence>
<accession>A0ABD5VCE2</accession>
<dbReference type="RefSeq" id="WP_336349718.1">
    <property type="nucleotide sequence ID" value="NZ_JAZAQL010000002.1"/>
</dbReference>
<gene>
    <name evidence="3" type="ORF">ACFQGB_07620</name>
</gene>
<dbReference type="EC" id="2.4.-.-" evidence="3"/>
<protein>
    <submittedName>
        <fullName evidence="3">Glycosyltransferase</fullName>
        <ecNumber evidence="3">2.4.-.-</ecNumber>
    </submittedName>
</protein>
<dbReference type="InterPro" id="IPR001296">
    <property type="entry name" value="Glyco_trans_1"/>
</dbReference>